<feature type="transmembrane region" description="Helical" evidence="1">
    <location>
        <begin position="60"/>
        <end position="80"/>
    </location>
</feature>
<feature type="transmembrane region" description="Helical" evidence="1">
    <location>
        <begin position="20"/>
        <end position="40"/>
    </location>
</feature>
<proteinExistence type="predicted"/>
<accession>A0A167G8I0</accession>
<dbReference type="AlphaFoldDB" id="A0A167G8I0"/>
<organism evidence="2 3">
    <name type="scientific">Calocera viscosa (strain TUFC12733)</name>
    <dbReference type="NCBI Taxonomy" id="1330018"/>
    <lineage>
        <taxon>Eukaryota</taxon>
        <taxon>Fungi</taxon>
        <taxon>Dikarya</taxon>
        <taxon>Basidiomycota</taxon>
        <taxon>Agaricomycotina</taxon>
        <taxon>Dacrymycetes</taxon>
        <taxon>Dacrymycetales</taxon>
        <taxon>Dacrymycetaceae</taxon>
        <taxon>Calocera</taxon>
    </lineage>
</organism>
<dbReference type="Proteomes" id="UP000076738">
    <property type="component" value="Unassembled WGS sequence"/>
</dbReference>
<sequence length="114" mass="12815">MPRLSVPGVRAHSRLYHSYLPRLLSSIISALPFIALFRPPPHLLLLNSNLQVRLFKACPVLPQLLLIIRSITYIVSAYLIPSILADRRASSALSRVCGLCPLLPQDERQLLQPR</sequence>
<dbReference type="EMBL" id="KV417346">
    <property type="protein sequence ID" value="KZO90294.1"/>
    <property type="molecule type" value="Genomic_DNA"/>
</dbReference>
<keyword evidence="1" id="KW-1133">Transmembrane helix</keyword>
<reference evidence="2 3" key="1">
    <citation type="journal article" date="2016" name="Mol. Biol. Evol.">
        <title>Comparative Genomics of Early-Diverging Mushroom-Forming Fungi Provides Insights into the Origins of Lignocellulose Decay Capabilities.</title>
        <authorList>
            <person name="Nagy L.G."/>
            <person name="Riley R."/>
            <person name="Tritt A."/>
            <person name="Adam C."/>
            <person name="Daum C."/>
            <person name="Floudas D."/>
            <person name="Sun H."/>
            <person name="Yadav J.S."/>
            <person name="Pangilinan J."/>
            <person name="Larsson K.H."/>
            <person name="Matsuura K."/>
            <person name="Barry K."/>
            <person name="Labutti K."/>
            <person name="Kuo R."/>
            <person name="Ohm R.A."/>
            <person name="Bhattacharya S.S."/>
            <person name="Shirouzu T."/>
            <person name="Yoshinaga Y."/>
            <person name="Martin F.M."/>
            <person name="Grigoriev I.V."/>
            <person name="Hibbett D.S."/>
        </authorList>
    </citation>
    <scope>NUCLEOTIDE SEQUENCE [LARGE SCALE GENOMIC DNA]</scope>
    <source>
        <strain evidence="2 3">TUFC12733</strain>
    </source>
</reference>
<protein>
    <submittedName>
        <fullName evidence="2">Uncharacterized protein</fullName>
    </submittedName>
</protein>
<keyword evidence="1" id="KW-0812">Transmembrane</keyword>
<gene>
    <name evidence="2" type="ORF">CALVIDRAFT_542848</name>
</gene>
<keyword evidence="1" id="KW-0472">Membrane</keyword>
<evidence type="ECO:0000256" key="1">
    <source>
        <dbReference type="SAM" id="Phobius"/>
    </source>
</evidence>
<evidence type="ECO:0000313" key="3">
    <source>
        <dbReference type="Proteomes" id="UP000076738"/>
    </source>
</evidence>
<keyword evidence="3" id="KW-1185">Reference proteome</keyword>
<evidence type="ECO:0000313" key="2">
    <source>
        <dbReference type="EMBL" id="KZO90294.1"/>
    </source>
</evidence>
<name>A0A167G8I0_CALVF</name>